<accession>G4TG66</accession>
<protein>
    <submittedName>
        <fullName evidence="5">Related to tRNA-splicing endonuclease</fullName>
    </submittedName>
</protein>
<comment type="caution">
    <text evidence="5">The sequence shown here is derived from an EMBL/GenBank/DDBJ whole genome shotgun (WGS) entry which is preliminary data.</text>
</comment>
<gene>
    <name evidence="5" type="ORF">PIIN_04247</name>
</gene>
<dbReference type="GO" id="GO:0000379">
    <property type="term" value="P:tRNA-type intron splice site recognition and cleavage"/>
    <property type="evidence" value="ECO:0007669"/>
    <property type="project" value="TreeGrafter"/>
</dbReference>
<dbReference type="OMA" id="MYMRLRH"/>
<dbReference type="GO" id="GO:0004519">
    <property type="term" value="F:endonuclease activity"/>
    <property type="evidence" value="ECO:0007669"/>
    <property type="project" value="UniProtKB-KW"/>
</dbReference>
<evidence type="ECO:0000256" key="1">
    <source>
        <dbReference type="ARBA" id="ARBA00005736"/>
    </source>
</evidence>
<keyword evidence="6" id="KW-1185">Reference proteome</keyword>
<comment type="similarity">
    <text evidence="1">Belongs to the SEN54 family.</text>
</comment>
<dbReference type="OrthoDB" id="408683at2759"/>
<dbReference type="Pfam" id="PF12928">
    <property type="entry name" value="tRNA_int_end_N2"/>
    <property type="match status" value="1"/>
</dbReference>
<dbReference type="AlphaFoldDB" id="G4TG66"/>
<dbReference type="GO" id="GO:0000214">
    <property type="term" value="C:tRNA-intron endonuclease complex"/>
    <property type="evidence" value="ECO:0007669"/>
    <property type="project" value="TreeGrafter"/>
</dbReference>
<reference evidence="5 6" key="1">
    <citation type="journal article" date="2011" name="PLoS Pathog.">
        <title>Endophytic Life Strategies Decoded by Genome and Transcriptome Analyses of the Mutualistic Root Symbiont Piriformospora indica.</title>
        <authorList>
            <person name="Zuccaro A."/>
            <person name="Lahrmann U."/>
            <person name="Guldener U."/>
            <person name="Langen G."/>
            <person name="Pfiffi S."/>
            <person name="Biedenkopf D."/>
            <person name="Wong P."/>
            <person name="Samans B."/>
            <person name="Grimm C."/>
            <person name="Basiewicz M."/>
            <person name="Murat C."/>
            <person name="Martin F."/>
            <person name="Kogel K.H."/>
        </authorList>
    </citation>
    <scope>NUCLEOTIDE SEQUENCE [LARGE SCALE GENOMIC DNA]</scope>
    <source>
        <strain evidence="5 6">DSM 11827</strain>
    </source>
</reference>
<dbReference type="InterPro" id="IPR024337">
    <property type="entry name" value="tRNA_splic_suSen54"/>
</dbReference>
<keyword evidence="2" id="KW-0819">tRNA processing</keyword>
<evidence type="ECO:0000313" key="5">
    <source>
        <dbReference type="EMBL" id="CCA70308.1"/>
    </source>
</evidence>
<keyword evidence="5" id="KW-0540">Nuclease</keyword>
<keyword evidence="5" id="KW-0378">Hydrolase</keyword>
<evidence type="ECO:0000256" key="3">
    <source>
        <dbReference type="SAM" id="MobiDB-lite"/>
    </source>
</evidence>
<feature type="domain" description="tRNA-splicing endonuclease subunit Sen54 N-terminal" evidence="4">
    <location>
        <begin position="80"/>
        <end position="152"/>
    </location>
</feature>
<dbReference type="PANTHER" id="PTHR21027">
    <property type="entry name" value="TRNA-SPLICING ENDONUCLEASE SUBUNIT SEN54"/>
    <property type="match status" value="1"/>
</dbReference>
<evidence type="ECO:0000313" key="6">
    <source>
        <dbReference type="Proteomes" id="UP000007148"/>
    </source>
</evidence>
<keyword evidence="5" id="KW-0255">Endonuclease</keyword>
<dbReference type="PANTHER" id="PTHR21027:SF1">
    <property type="entry name" value="TRNA-SPLICING ENDONUCLEASE SUBUNIT SEN54"/>
    <property type="match status" value="1"/>
</dbReference>
<evidence type="ECO:0000256" key="2">
    <source>
        <dbReference type="ARBA" id="ARBA00022694"/>
    </source>
</evidence>
<dbReference type="FunCoup" id="G4TG66">
    <property type="interactions" value="8"/>
</dbReference>
<dbReference type="InParanoid" id="G4TG66"/>
<dbReference type="HOGENOM" id="CLU_028449_0_0_1"/>
<proteinExistence type="inferred from homology"/>
<evidence type="ECO:0000259" key="4">
    <source>
        <dbReference type="Pfam" id="PF12928"/>
    </source>
</evidence>
<dbReference type="eggNOG" id="KOG4772">
    <property type="taxonomic scope" value="Eukaryota"/>
</dbReference>
<dbReference type="InterPro" id="IPR024336">
    <property type="entry name" value="tRNA_splic_suSen54_N"/>
</dbReference>
<dbReference type="Proteomes" id="UP000007148">
    <property type="component" value="Unassembled WGS sequence"/>
</dbReference>
<organism evidence="5 6">
    <name type="scientific">Serendipita indica (strain DSM 11827)</name>
    <name type="common">Root endophyte fungus</name>
    <name type="synonym">Piriformospora indica</name>
    <dbReference type="NCBI Taxonomy" id="1109443"/>
    <lineage>
        <taxon>Eukaryota</taxon>
        <taxon>Fungi</taxon>
        <taxon>Dikarya</taxon>
        <taxon>Basidiomycota</taxon>
        <taxon>Agaricomycotina</taxon>
        <taxon>Agaricomycetes</taxon>
        <taxon>Sebacinales</taxon>
        <taxon>Serendipitaceae</taxon>
        <taxon>Serendipita</taxon>
    </lineage>
</organism>
<feature type="compositionally biased region" description="Polar residues" evidence="3">
    <location>
        <begin position="12"/>
        <end position="25"/>
    </location>
</feature>
<dbReference type="EMBL" id="CAFZ01000078">
    <property type="protein sequence ID" value="CCA70308.1"/>
    <property type="molecule type" value="Genomic_DNA"/>
</dbReference>
<sequence>MDDAAEAPNATLKETGNATGEQNADSGEEDQMLDWSKLAPKPSKASRALPKRGEKAFEPIAAGPSAYQKHTLEKAREAMYTALSAQREIQTKRLSQAIWIPSLYRAHVVDSRGVVFVSLGSYVRRPETPHKRLELLPEEILYMVERGSMLCWKESAALAASTYEKDGDDQIQLIGEPMSAQQCFTEMLGKGRVSMEQYQVYAYLKRFGYTVRRAQPLPESEYVVFQHPLQKVSLWQRISLRISTLFALISRFLSGDWWTRFHPGIMSSLHKDAHYPSIFNRLRIRPHPGPVHQVTKTSPYQVFFHVWKPETAWNRTQPTRPDFEIVVVNARTTSFPTIFDLTALYDELPTVPPLLNNAPIRRHATQRWSFGVFSSLRSYLWPTVDKRVNVFGTLKAGKNTVILAVVDAGTMSMYRFNQGCFEDWPMI</sequence>
<dbReference type="STRING" id="1109443.G4TG66"/>
<name>G4TG66_SERID</name>
<feature type="region of interest" description="Disordered" evidence="3">
    <location>
        <begin position="1"/>
        <end position="52"/>
    </location>
</feature>